<evidence type="ECO:0000313" key="3">
    <source>
        <dbReference type="Proteomes" id="UP000036000"/>
    </source>
</evidence>
<evidence type="ECO:0000313" key="2">
    <source>
        <dbReference type="EMBL" id="AKP65537.1"/>
    </source>
</evidence>
<reference evidence="2 3" key="1">
    <citation type="submission" date="2015-07" db="EMBL/GenBank/DDBJ databases">
        <title>Lactobacillus korensis/26-25/ whole genome sequencing.</title>
        <authorList>
            <person name="Kim M.K."/>
            <person name="Im W.-T."/>
            <person name="Srinivasan S."/>
            <person name="Lee J.-J."/>
        </authorList>
    </citation>
    <scope>NUCLEOTIDE SEQUENCE [LARGE SCALE GENOMIC DNA]</scope>
    <source>
        <strain evidence="2 3">26-25</strain>
    </source>
</reference>
<dbReference type="KEGG" id="lko:ABN16_11400"/>
<dbReference type="PROSITE" id="PS50005">
    <property type="entry name" value="TPR"/>
    <property type="match status" value="1"/>
</dbReference>
<dbReference type="Gene3D" id="1.25.40.10">
    <property type="entry name" value="Tetratricopeptide repeat domain"/>
    <property type="match status" value="2"/>
</dbReference>
<feature type="repeat" description="TPR" evidence="1">
    <location>
        <begin position="138"/>
        <end position="171"/>
    </location>
</feature>
<dbReference type="AlphaFoldDB" id="A0AAC8UX69"/>
<gene>
    <name evidence="2" type="ORF">ABN16_11400</name>
</gene>
<dbReference type="Proteomes" id="UP000036000">
    <property type="component" value="Chromosome"/>
</dbReference>
<dbReference type="Pfam" id="PF13432">
    <property type="entry name" value="TPR_16"/>
    <property type="match status" value="2"/>
</dbReference>
<dbReference type="Pfam" id="PF13181">
    <property type="entry name" value="TPR_8"/>
    <property type="match status" value="1"/>
</dbReference>
<dbReference type="RefSeq" id="WP_048735826.1">
    <property type="nucleotide sequence ID" value="NZ_CP012033.1"/>
</dbReference>
<keyword evidence="1" id="KW-0802">TPR repeat</keyword>
<dbReference type="SUPFAM" id="SSF48452">
    <property type="entry name" value="TPR-like"/>
    <property type="match status" value="2"/>
</dbReference>
<name>A0AAC8UX69_9LACO</name>
<sequence length="227" mass="25405">MTNKNEKSRDADKQRSERLVHQLVQRIDTHPGDADAYYELATVLVDLNSYAQAEELLMKALGLFAAKKDVVEKLRYGLGNVYYAAQDYTKAIQQFDQLGSQWKGAGYLMLAQSYMANGDHKRGLAFALTALTSQPKDAATLQVVAENLLALGNMAQAAQYYDQVLALDSKNGRANFDRGLVAMVQGEPYATYFELARQQDPAYFEKGQQRLADIERFVQTQQGKSDK</sequence>
<keyword evidence="3" id="KW-1185">Reference proteome</keyword>
<protein>
    <recommendedName>
        <fullName evidence="4">Tetratricopeptide repeat protein</fullName>
    </recommendedName>
</protein>
<evidence type="ECO:0008006" key="4">
    <source>
        <dbReference type="Google" id="ProtNLM"/>
    </source>
</evidence>
<evidence type="ECO:0000256" key="1">
    <source>
        <dbReference type="PROSITE-ProRule" id="PRU00339"/>
    </source>
</evidence>
<proteinExistence type="predicted"/>
<accession>A0AAC8UX69</accession>
<dbReference type="InterPro" id="IPR019734">
    <property type="entry name" value="TPR_rpt"/>
</dbReference>
<organism evidence="2 3">
    <name type="scientific">Levilactobacillus koreensis</name>
    <dbReference type="NCBI Taxonomy" id="637971"/>
    <lineage>
        <taxon>Bacteria</taxon>
        <taxon>Bacillati</taxon>
        <taxon>Bacillota</taxon>
        <taxon>Bacilli</taxon>
        <taxon>Lactobacillales</taxon>
        <taxon>Lactobacillaceae</taxon>
        <taxon>Levilactobacillus</taxon>
    </lineage>
</organism>
<dbReference type="SMART" id="SM00028">
    <property type="entry name" value="TPR"/>
    <property type="match status" value="4"/>
</dbReference>
<dbReference type="InterPro" id="IPR011990">
    <property type="entry name" value="TPR-like_helical_dom_sf"/>
</dbReference>
<dbReference type="EMBL" id="CP012033">
    <property type="protein sequence ID" value="AKP65537.1"/>
    <property type="molecule type" value="Genomic_DNA"/>
</dbReference>